<evidence type="ECO:0000313" key="1">
    <source>
        <dbReference type="EMBL" id="OQD43350.1"/>
    </source>
</evidence>
<dbReference type="Proteomes" id="UP000191680">
    <property type="component" value="Unassembled WGS sequence"/>
</dbReference>
<reference evidence="1 2" key="1">
    <citation type="submission" date="2016-12" db="EMBL/GenBank/DDBJ databases">
        <authorList>
            <person name="Song W.-J."/>
            <person name="Kurnit D.M."/>
        </authorList>
    </citation>
    <scope>NUCLEOTIDE SEQUENCE [LARGE SCALE GENOMIC DNA]</scope>
    <source>
        <strain evidence="1 2">HSG9</strain>
    </source>
</reference>
<sequence>MKSFRYVYIFAFVLLLSWSCREDFEYTPKSGTLSFSRDTVFLDTIFTNLGSATFGLKVYNTSTEDILIPNISLENGESSNYRLNVDGQDGKSFTDVPLRGKDSLFVYIETTVANLEPSQKQLLYTDEIMFGSNGNFQKVALVTLIKNAIFLYPPSDNPTQEISISTITGTVTLPGFYLNDEELNFTNNLPYVIYGYAAVPANKTLTINAGARVFFHENSGIILDDGASLIINGELSEDSTALEKEIIFQGDKLGESNEAIPGQWDALWIPENAGSVTINYLTLKNATTGIRIEGRGNNNTSKAILNNSQIVNSANTNLLAIDTGITCTNTIFGAAGNNSIGIYGGNYLFNHCTIANYYNGGFRTNPALFISNFIKTDLGANRLYGLDNLILTNSIIDGSLDVEIAFDQDTSANFNYKLDHCSLKYNESIDNPLYNVNNTDSYEAITLNPAIDYLDAFLFKYYPTTASEDLLNVSTTNSNTVPTDLFGKDRTMNTNLGATQFVPTTN</sequence>
<dbReference type="OrthoDB" id="1111178at2"/>
<accession>A0A1V6LT37</accession>
<keyword evidence="2" id="KW-1185">Reference proteome</keyword>
<evidence type="ECO:0008006" key="3">
    <source>
        <dbReference type="Google" id="ProtNLM"/>
    </source>
</evidence>
<comment type="caution">
    <text evidence="1">The sequence shown here is derived from an EMBL/GenBank/DDBJ whole genome shotgun (WGS) entry which is preliminary data.</text>
</comment>
<gene>
    <name evidence="1" type="ORF">BUL40_05835</name>
</gene>
<protein>
    <recommendedName>
        <fullName evidence="3">Right handed beta helix domain-containing protein</fullName>
    </recommendedName>
</protein>
<evidence type="ECO:0000313" key="2">
    <source>
        <dbReference type="Proteomes" id="UP000191680"/>
    </source>
</evidence>
<name>A0A1V6LT37_9FLAO</name>
<dbReference type="EMBL" id="MTBC01000003">
    <property type="protein sequence ID" value="OQD43350.1"/>
    <property type="molecule type" value="Genomic_DNA"/>
</dbReference>
<organism evidence="1 2">
    <name type="scientific">Croceivirga radicis</name>
    <dbReference type="NCBI Taxonomy" id="1929488"/>
    <lineage>
        <taxon>Bacteria</taxon>
        <taxon>Pseudomonadati</taxon>
        <taxon>Bacteroidota</taxon>
        <taxon>Flavobacteriia</taxon>
        <taxon>Flavobacteriales</taxon>
        <taxon>Flavobacteriaceae</taxon>
        <taxon>Croceivirga</taxon>
    </lineage>
</organism>
<proteinExistence type="predicted"/>
<dbReference type="RefSeq" id="WP_080318456.1">
    <property type="nucleotide sequence ID" value="NZ_MTBC01000003.1"/>
</dbReference>
<dbReference type="AlphaFoldDB" id="A0A1V6LT37"/>